<accession>A0A835LFD1</accession>
<name>A0A835LFD1_9MAGN</name>
<evidence type="ECO:0000259" key="1">
    <source>
        <dbReference type="Pfam" id="PF01208"/>
    </source>
</evidence>
<feature type="non-terminal residue" evidence="2">
    <location>
        <position position="1"/>
    </location>
</feature>
<dbReference type="InterPro" id="IPR038071">
    <property type="entry name" value="UROD/MetE-like_sf"/>
</dbReference>
<dbReference type="AlphaFoldDB" id="A0A835LFD1"/>
<reference evidence="2 3" key="1">
    <citation type="submission" date="2020-10" db="EMBL/GenBank/DDBJ databases">
        <title>The Coptis chinensis genome and diversification of protoberbering-type alkaloids.</title>
        <authorList>
            <person name="Wang B."/>
            <person name="Shu S."/>
            <person name="Song C."/>
            <person name="Liu Y."/>
        </authorList>
    </citation>
    <scope>NUCLEOTIDE SEQUENCE [LARGE SCALE GENOMIC DNA]</scope>
    <source>
        <strain evidence="2">HL-2020</strain>
        <tissue evidence="2">Leaf</tissue>
    </source>
</reference>
<keyword evidence="3" id="KW-1185">Reference proteome</keyword>
<dbReference type="GO" id="GO:0006779">
    <property type="term" value="P:porphyrin-containing compound biosynthetic process"/>
    <property type="evidence" value="ECO:0007669"/>
    <property type="project" value="InterPro"/>
</dbReference>
<dbReference type="OrthoDB" id="339900at2759"/>
<proteinExistence type="predicted"/>
<comment type="caution">
    <text evidence="2">The sequence shown here is derived from an EMBL/GenBank/DDBJ whole genome shotgun (WGS) entry which is preliminary data.</text>
</comment>
<sequence>MLICEQCLVSLSPLASDDSVLVAVAILKIDMGCHIAVVDHAYVLLDGPVRHVHLQKFTDSMAKYIQYQADSGAQAVQIFDSWATEQSPLDFEEFSPPYLKQIVDSVKKTHPDLPIILYNYPLCTIANVVFECSSGNLEVLTSQNSSAK</sequence>
<dbReference type="Proteomes" id="UP000631114">
    <property type="component" value="Unassembled WGS sequence"/>
</dbReference>
<dbReference type="SUPFAM" id="SSF51726">
    <property type="entry name" value="UROD/MetE-like"/>
    <property type="match status" value="1"/>
</dbReference>
<dbReference type="PANTHER" id="PTHR21091:SF169">
    <property type="entry name" value="UROPORPHYRINOGEN DECARBOXYLASE"/>
    <property type="match status" value="1"/>
</dbReference>
<dbReference type="Gene3D" id="3.20.20.210">
    <property type="match status" value="1"/>
</dbReference>
<dbReference type="EMBL" id="JADFTS010000008">
    <property type="protein sequence ID" value="KAF9592660.1"/>
    <property type="molecule type" value="Genomic_DNA"/>
</dbReference>
<dbReference type="Pfam" id="PF01208">
    <property type="entry name" value="URO-D"/>
    <property type="match status" value="1"/>
</dbReference>
<feature type="domain" description="Uroporphyrinogen decarboxylase (URO-D)" evidence="1">
    <location>
        <begin position="51"/>
        <end position="119"/>
    </location>
</feature>
<dbReference type="GO" id="GO:0004853">
    <property type="term" value="F:uroporphyrinogen decarboxylase activity"/>
    <property type="evidence" value="ECO:0007669"/>
    <property type="project" value="InterPro"/>
</dbReference>
<organism evidence="2 3">
    <name type="scientific">Coptis chinensis</name>
    <dbReference type="NCBI Taxonomy" id="261450"/>
    <lineage>
        <taxon>Eukaryota</taxon>
        <taxon>Viridiplantae</taxon>
        <taxon>Streptophyta</taxon>
        <taxon>Embryophyta</taxon>
        <taxon>Tracheophyta</taxon>
        <taxon>Spermatophyta</taxon>
        <taxon>Magnoliopsida</taxon>
        <taxon>Ranunculales</taxon>
        <taxon>Ranunculaceae</taxon>
        <taxon>Coptidoideae</taxon>
        <taxon>Coptis</taxon>
    </lineage>
</organism>
<dbReference type="PANTHER" id="PTHR21091">
    <property type="entry name" value="METHYLTETRAHYDROFOLATE:HOMOCYSTEINE METHYLTRANSFERASE RELATED"/>
    <property type="match status" value="1"/>
</dbReference>
<gene>
    <name evidence="2" type="ORF">IFM89_016317</name>
</gene>
<evidence type="ECO:0000313" key="3">
    <source>
        <dbReference type="Proteomes" id="UP000631114"/>
    </source>
</evidence>
<protein>
    <recommendedName>
        <fullName evidence="1">Uroporphyrinogen decarboxylase (URO-D) domain-containing protein</fullName>
    </recommendedName>
</protein>
<evidence type="ECO:0000313" key="2">
    <source>
        <dbReference type="EMBL" id="KAF9592660.1"/>
    </source>
</evidence>
<dbReference type="InterPro" id="IPR000257">
    <property type="entry name" value="Uroporphyrinogen_deCOase"/>
</dbReference>